<name>C4LLL7_CORK4</name>
<protein>
    <submittedName>
        <fullName evidence="2">Uncharacterized protein</fullName>
    </submittedName>
</protein>
<evidence type="ECO:0000256" key="1">
    <source>
        <dbReference type="SAM" id="Phobius"/>
    </source>
</evidence>
<organism evidence="2 3">
    <name type="scientific">Corynebacterium kroppenstedtii (strain DSM 44385 / JCM 11950 / CIP 105744 / CCUG 35717)</name>
    <dbReference type="NCBI Taxonomy" id="645127"/>
    <lineage>
        <taxon>Bacteria</taxon>
        <taxon>Bacillati</taxon>
        <taxon>Actinomycetota</taxon>
        <taxon>Actinomycetes</taxon>
        <taxon>Mycobacteriales</taxon>
        <taxon>Corynebacteriaceae</taxon>
        <taxon>Corynebacterium</taxon>
    </lineage>
</organism>
<keyword evidence="3" id="KW-1185">Reference proteome</keyword>
<sequence length="56" mass="6262">MQNVTHRRTDGVLFVASVLLPLLGCLFLACDLVVLGGLSLPRRRRRTWGRRGLLMG</sequence>
<keyword evidence="1" id="KW-1133">Transmembrane helix</keyword>
<dbReference type="HOGENOM" id="CLU_3006527_0_0_11"/>
<keyword evidence="1" id="KW-0472">Membrane</keyword>
<evidence type="ECO:0000313" key="3">
    <source>
        <dbReference type="Proteomes" id="UP000001473"/>
    </source>
</evidence>
<dbReference type="PROSITE" id="PS51257">
    <property type="entry name" value="PROKAR_LIPOPROTEIN"/>
    <property type="match status" value="1"/>
</dbReference>
<dbReference type="KEGG" id="ckp:ckrop_2017"/>
<dbReference type="AlphaFoldDB" id="C4LLL7"/>
<gene>
    <name evidence="2" type="ordered locus">ckrop_2017</name>
</gene>
<dbReference type="STRING" id="645127.ckrop_2017"/>
<keyword evidence="1" id="KW-0812">Transmembrane</keyword>
<feature type="transmembrane region" description="Helical" evidence="1">
    <location>
        <begin position="12"/>
        <end position="40"/>
    </location>
</feature>
<evidence type="ECO:0000313" key="2">
    <source>
        <dbReference type="EMBL" id="ACR18722.1"/>
    </source>
</evidence>
<accession>C4LLL7</accession>
<proteinExistence type="predicted"/>
<dbReference type="EMBL" id="CP001620">
    <property type="protein sequence ID" value="ACR18722.1"/>
    <property type="molecule type" value="Genomic_DNA"/>
</dbReference>
<reference evidence="2 3" key="1">
    <citation type="journal article" date="2008" name="J. Biotechnol.">
        <title>Ultrafast pyrosequencing of Corynebacterium kroppenstedtii DSM44385 revealed insights into the physiology of a lipophilic corynebacterium that lacks mycolic acids.</title>
        <authorList>
            <person name="Tauch A."/>
            <person name="Schneider J."/>
            <person name="Szczepanowski R."/>
            <person name="Tilker A."/>
            <person name="Viehoever P."/>
            <person name="Gartemann K.-H."/>
            <person name="Arnold W."/>
            <person name="Blom J."/>
            <person name="Brinkrolf K."/>
            <person name="Brune I."/>
            <person name="Goetker S."/>
            <person name="Weisshaar B."/>
            <person name="Goesmann A."/>
            <person name="Droege M."/>
            <person name="Puehler A."/>
        </authorList>
    </citation>
    <scope>NUCLEOTIDE SEQUENCE [LARGE SCALE GENOMIC DNA]</scope>
    <source>
        <strain evidence="3">DSM 44385 / JCM 11950 / CIP 105744 / CCUG 35717</strain>
    </source>
</reference>
<dbReference type="Proteomes" id="UP000001473">
    <property type="component" value="Chromosome"/>
</dbReference>